<gene>
    <name evidence="4 9" type="primary">truA</name>
    <name evidence="9" type="ORF">ACFQJ4_09035</name>
</gene>
<evidence type="ECO:0000313" key="10">
    <source>
        <dbReference type="Proteomes" id="UP001596398"/>
    </source>
</evidence>
<dbReference type="InterPro" id="IPR020103">
    <property type="entry name" value="PsdUridine_synth_cat_dom_sf"/>
</dbReference>
<evidence type="ECO:0000256" key="1">
    <source>
        <dbReference type="ARBA" id="ARBA00009375"/>
    </source>
</evidence>
<comment type="catalytic activity">
    <reaction evidence="4 7">
        <text>uridine(38/39/40) in tRNA = pseudouridine(38/39/40) in tRNA</text>
        <dbReference type="Rhea" id="RHEA:22376"/>
        <dbReference type="Rhea" id="RHEA-COMP:10085"/>
        <dbReference type="Rhea" id="RHEA-COMP:10087"/>
        <dbReference type="ChEBI" id="CHEBI:65314"/>
        <dbReference type="ChEBI" id="CHEBI:65315"/>
        <dbReference type="EC" id="5.4.99.12"/>
    </reaction>
</comment>
<dbReference type="GO" id="GO:0160147">
    <property type="term" value="F:tRNA pseudouridine(38-40) synthase activity"/>
    <property type="evidence" value="ECO:0007669"/>
    <property type="project" value="UniProtKB-EC"/>
</dbReference>
<proteinExistence type="inferred from homology"/>
<protein>
    <recommendedName>
        <fullName evidence="4">tRNA pseudouridine synthase A</fullName>
        <ecNumber evidence="4">5.4.99.12</ecNumber>
    </recommendedName>
    <alternativeName>
        <fullName evidence="4">tRNA pseudouridine(38-40) synthase</fullName>
    </alternativeName>
    <alternativeName>
        <fullName evidence="4">tRNA pseudouridylate synthase I</fullName>
    </alternativeName>
    <alternativeName>
        <fullName evidence="4">tRNA-uridine isomerase I</fullName>
    </alternativeName>
</protein>
<evidence type="ECO:0000256" key="4">
    <source>
        <dbReference type="HAMAP-Rule" id="MF_00171"/>
    </source>
</evidence>
<dbReference type="AlphaFoldDB" id="A0ABD5ZQ36"/>
<reference evidence="9 10" key="1">
    <citation type="journal article" date="2019" name="Int. J. Syst. Evol. Microbiol.">
        <title>The Global Catalogue of Microorganisms (GCM) 10K type strain sequencing project: providing services to taxonomists for standard genome sequencing and annotation.</title>
        <authorList>
            <consortium name="The Broad Institute Genomics Platform"/>
            <consortium name="The Broad Institute Genome Sequencing Center for Infectious Disease"/>
            <person name="Wu L."/>
            <person name="Ma J."/>
        </authorList>
    </citation>
    <scope>NUCLEOTIDE SEQUENCE [LARGE SCALE GENOMIC DNA]</scope>
    <source>
        <strain evidence="9 10">DT85</strain>
    </source>
</reference>
<evidence type="ECO:0000256" key="7">
    <source>
        <dbReference type="RuleBase" id="RU003792"/>
    </source>
</evidence>
<dbReference type="GeneID" id="79267149"/>
<comment type="caution">
    <text evidence="9">The sequence shown here is derived from an EMBL/GenBank/DDBJ whole genome shotgun (WGS) entry which is preliminary data.</text>
</comment>
<evidence type="ECO:0000313" key="9">
    <source>
        <dbReference type="EMBL" id="MFC7235455.1"/>
    </source>
</evidence>
<dbReference type="Gene3D" id="3.30.70.580">
    <property type="entry name" value="Pseudouridine synthase I, catalytic domain, N-terminal subdomain"/>
    <property type="match status" value="1"/>
</dbReference>
<feature type="domain" description="Pseudouridine synthase I TruA alpha/beta" evidence="8">
    <location>
        <begin position="146"/>
        <end position="244"/>
    </location>
</feature>
<evidence type="ECO:0000256" key="3">
    <source>
        <dbReference type="ARBA" id="ARBA00023235"/>
    </source>
</evidence>
<dbReference type="NCBIfam" id="NF000622">
    <property type="entry name" value="PRK00021.3-3"/>
    <property type="match status" value="1"/>
</dbReference>
<feature type="binding site" evidence="4 6">
    <location>
        <position position="111"/>
    </location>
    <ligand>
        <name>substrate</name>
    </ligand>
</feature>
<dbReference type="Gene3D" id="3.30.70.660">
    <property type="entry name" value="Pseudouridine synthase I, catalytic domain, C-terminal subdomain"/>
    <property type="match status" value="1"/>
</dbReference>
<sequence length="286" mass="30925">MRRAFRVAYDGTGYRGYQRQPHAETVENELFRALAALGVAETPTTPPDGYAAAGRTDAGVSAVAQTVSLDAPEWLTPAALNAELPGDVRAWASADAPDGFHAQYDARRRGYEYHLHAPEADRAGERSETAERASDTVASLAAEVCDRLSGEHDFHNLTPDAEGTDRDLAAACERDGDFLVCTFAAGGFPREFVRRAVGLVAAVATGERRIDHVERVLSDEHLQGPDGIGPAAPEPLLLRRVEYDLDFAVDEAAATSARTVFEERRIRRETGARVAARLRSGASRNP</sequence>
<dbReference type="InterPro" id="IPR020097">
    <property type="entry name" value="PsdUridine_synth_TruA_a/b_dom"/>
</dbReference>
<keyword evidence="10" id="KW-1185">Reference proteome</keyword>
<dbReference type="InterPro" id="IPR020094">
    <property type="entry name" value="TruA/RsuA/RluB/E/F_N"/>
</dbReference>
<name>A0ABD5ZQ36_9EURY</name>
<organism evidence="9 10">
    <name type="scientific">Halosegnis marinus</name>
    <dbReference type="NCBI Taxonomy" id="3034023"/>
    <lineage>
        <taxon>Archaea</taxon>
        <taxon>Methanobacteriati</taxon>
        <taxon>Methanobacteriota</taxon>
        <taxon>Stenosarchaea group</taxon>
        <taxon>Halobacteria</taxon>
        <taxon>Halobacteriales</taxon>
        <taxon>Natronomonadaceae</taxon>
        <taxon>Halosegnis</taxon>
    </lineage>
</organism>
<dbReference type="InterPro" id="IPR001406">
    <property type="entry name" value="PsdUridine_synth_TruA"/>
</dbReference>
<feature type="active site" description="Nucleophile" evidence="4 5">
    <location>
        <position position="57"/>
    </location>
</feature>
<dbReference type="Proteomes" id="UP001596398">
    <property type="component" value="Unassembled WGS sequence"/>
</dbReference>
<evidence type="ECO:0000259" key="8">
    <source>
        <dbReference type="Pfam" id="PF01416"/>
    </source>
</evidence>
<keyword evidence="3 4" id="KW-0413">Isomerase</keyword>
<comment type="similarity">
    <text evidence="1 4 7">Belongs to the tRNA pseudouridine synthase TruA family.</text>
</comment>
<keyword evidence="2 4" id="KW-0819">tRNA processing</keyword>
<dbReference type="Pfam" id="PF01416">
    <property type="entry name" value="PseudoU_synth_1"/>
    <property type="match status" value="1"/>
</dbReference>
<dbReference type="EMBL" id="JBHTAP010000001">
    <property type="protein sequence ID" value="MFC7235455.1"/>
    <property type="molecule type" value="Genomic_DNA"/>
</dbReference>
<evidence type="ECO:0000256" key="6">
    <source>
        <dbReference type="PIRSR" id="PIRSR001430-2"/>
    </source>
</evidence>
<evidence type="ECO:0000256" key="5">
    <source>
        <dbReference type="PIRSR" id="PIRSR001430-1"/>
    </source>
</evidence>
<dbReference type="RefSeq" id="WP_276233586.1">
    <property type="nucleotide sequence ID" value="NZ_CP119802.1"/>
</dbReference>
<dbReference type="PIRSF" id="PIRSF001430">
    <property type="entry name" value="tRNA_psdUrid_synth"/>
    <property type="match status" value="1"/>
</dbReference>
<dbReference type="PANTHER" id="PTHR11142:SF0">
    <property type="entry name" value="TRNA PSEUDOURIDINE SYNTHASE-LIKE 1"/>
    <property type="match status" value="1"/>
</dbReference>
<comment type="function">
    <text evidence="4">Formation of pseudouridine at positions 38, 39 and 40 in the anticodon stem and loop of transfer RNAs.</text>
</comment>
<accession>A0ABD5ZQ36</accession>
<evidence type="ECO:0000256" key="2">
    <source>
        <dbReference type="ARBA" id="ARBA00022694"/>
    </source>
</evidence>
<dbReference type="SUPFAM" id="SSF55120">
    <property type="entry name" value="Pseudouridine synthase"/>
    <property type="match status" value="1"/>
</dbReference>
<dbReference type="InterPro" id="IPR020095">
    <property type="entry name" value="PsdUridine_synth_TruA_C"/>
</dbReference>
<dbReference type="PANTHER" id="PTHR11142">
    <property type="entry name" value="PSEUDOURIDYLATE SYNTHASE"/>
    <property type="match status" value="1"/>
</dbReference>
<dbReference type="EC" id="5.4.99.12" evidence="4"/>
<dbReference type="HAMAP" id="MF_00171">
    <property type="entry name" value="TruA"/>
    <property type="match status" value="1"/>
</dbReference>
<comment type="caution">
    <text evidence="4">Lacks conserved residue(s) required for the propagation of feature annotation.</text>
</comment>
<dbReference type="GO" id="GO:0031119">
    <property type="term" value="P:tRNA pseudouridine synthesis"/>
    <property type="evidence" value="ECO:0007669"/>
    <property type="project" value="UniProtKB-UniRule"/>
</dbReference>